<gene>
    <name evidence="1" type="ORF">SPIL2461_LOCUS17277</name>
</gene>
<accession>A0A812VTV0</accession>
<protein>
    <submittedName>
        <fullName evidence="1">Uncharacterized protein</fullName>
    </submittedName>
</protein>
<keyword evidence="2" id="KW-1185">Reference proteome</keyword>
<evidence type="ECO:0000313" key="2">
    <source>
        <dbReference type="Proteomes" id="UP000649617"/>
    </source>
</evidence>
<name>A0A812VTV0_SYMPI</name>
<reference evidence="1" key="1">
    <citation type="submission" date="2021-02" db="EMBL/GenBank/DDBJ databases">
        <authorList>
            <person name="Dougan E. K."/>
            <person name="Rhodes N."/>
            <person name="Thang M."/>
            <person name="Chan C."/>
        </authorList>
    </citation>
    <scope>NUCLEOTIDE SEQUENCE</scope>
</reference>
<feature type="non-terminal residue" evidence="1">
    <location>
        <position position="1"/>
    </location>
</feature>
<dbReference type="Proteomes" id="UP000649617">
    <property type="component" value="Unassembled WGS sequence"/>
</dbReference>
<dbReference type="EMBL" id="CAJNIZ010043071">
    <property type="protein sequence ID" value="CAE7648774.1"/>
    <property type="molecule type" value="Genomic_DNA"/>
</dbReference>
<proteinExistence type="predicted"/>
<organism evidence="1 2">
    <name type="scientific">Symbiodinium pilosum</name>
    <name type="common">Dinoflagellate</name>
    <dbReference type="NCBI Taxonomy" id="2952"/>
    <lineage>
        <taxon>Eukaryota</taxon>
        <taxon>Sar</taxon>
        <taxon>Alveolata</taxon>
        <taxon>Dinophyceae</taxon>
        <taxon>Suessiales</taxon>
        <taxon>Symbiodiniaceae</taxon>
        <taxon>Symbiodinium</taxon>
    </lineage>
</organism>
<evidence type="ECO:0000313" key="1">
    <source>
        <dbReference type="EMBL" id="CAE7648774.1"/>
    </source>
</evidence>
<dbReference type="AlphaFoldDB" id="A0A812VTV0"/>
<sequence>ASYWFKCCRVVCSFALLENQQDVKFTRTIVDVDGSYVSKHKAAASNRDPCTLPENKGAAGPAERRSEIEDAMERHIAKDCYVGADSGPAIQSMCAKMEVPASAAVHSAEIFRPLVKFPKYGLTPGQIRTMRKFAKPKRAVAKVKGMQKDSRTFQTVGGDNTAEAQFSSAKHQLRRQNLLGRAGAKRATSALLAGPYQNHVPGLAPLLQAFSVYFMDRLGVDPYKVFEEADPWHVLDV</sequence>
<comment type="caution">
    <text evidence="1">The sequence shown here is derived from an EMBL/GenBank/DDBJ whole genome shotgun (WGS) entry which is preliminary data.</text>
</comment>